<protein>
    <submittedName>
        <fullName evidence="1">Uncharacterized protein</fullName>
    </submittedName>
</protein>
<sequence>RQGSYLGVTVSVKIPVDASWGWRKILKLRQLVRKVIQHIPDDGQDINLSCPLLEVYGNSIVQDARLPSQANWLENKRIHQNIFKIYSAIVHEIQSDVKCKILSFARPTSSICLMAIAYQWGLR</sequence>
<reference evidence="1 3" key="1">
    <citation type="journal article" date="2021" name="Commun. Biol.">
        <title>The genome of Shorea leprosula (Dipterocarpaceae) highlights the ecological relevance of drought in aseasonal tropical rainforests.</title>
        <authorList>
            <person name="Ng K.K.S."/>
            <person name="Kobayashi M.J."/>
            <person name="Fawcett J.A."/>
            <person name="Hatakeyama M."/>
            <person name="Paape T."/>
            <person name="Ng C.H."/>
            <person name="Ang C.C."/>
            <person name="Tnah L.H."/>
            <person name="Lee C.T."/>
            <person name="Nishiyama T."/>
            <person name="Sese J."/>
            <person name="O'Brien M.J."/>
            <person name="Copetti D."/>
            <person name="Mohd Noor M.I."/>
            <person name="Ong R.C."/>
            <person name="Putra M."/>
            <person name="Sireger I.Z."/>
            <person name="Indrioko S."/>
            <person name="Kosugi Y."/>
            <person name="Izuno A."/>
            <person name="Isagi Y."/>
            <person name="Lee S.L."/>
            <person name="Shimizu K.K."/>
        </authorList>
    </citation>
    <scope>NUCLEOTIDE SEQUENCE [LARGE SCALE GENOMIC DNA]</scope>
    <source>
        <strain evidence="1">214</strain>
    </source>
</reference>
<comment type="caution">
    <text evidence="1">The sequence shown here is derived from an EMBL/GenBank/DDBJ whole genome shotgun (WGS) entry which is preliminary data.</text>
</comment>
<evidence type="ECO:0000313" key="2">
    <source>
        <dbReference type="EMBL" id="GKV54009.1"/>
    </source>
</evidence>
<evidence type="ECO:0000313" key="1">
    <source>
        <dbReference type="EMBL" id="GKV53988.1"/>
    </source>
</evidence>
<keyword evidence="3" id="KW-1185">Reference proteome</keyword>
<organism evidence="1 3">
    <name type="scientific">Rubroshorea leprosula</name>
    <dbReference type="NCBI Taxonomy" id="152421"/>
    <lineage>
        <taxon>Eukaryota</taxon>
        <taxon>Viridiplantae</taxon>
        <taxon>Streptophyta</taxon>
        <taxon>Embryophyta</taxon>
        <taxon>Tracheophyta</taxon>
        <taxon>Spermatophyta</taxon>
        <taxon>Magnoliopsida</taxon>
        <taxon>eudicotyledons</taxon>
        <taxon>Gunneridae</taxon>
        <taxon>Pentapetalae</taxon>
        <taxon>rosids</taxon>
        <taxon>malvids</taxon>
        <taxon>Malvales</taxon>
        <taxon>Dipterocarpaceae</taxon>
        <taxon>Rubroshorea</taxon>
    </lineage>
</organism>
<dbReference type="Proteomes" id="UP001054252">
    <property type="component" value="Unassembled WGS sequence"/>
</dbReference>
<accession>A0AAV5MX46</accession>
<gene>
    <name evidence="1" type="ORF">SLEP1_g60498</name>
    <name evidence="2" type="ORF">SLEP1_g60519</name>
</gene>
<evidence type="ECO:0000313" key="3">
    <source>
        <dbReference type="Proteomes" id="UP001054252"/>
    </source>
</evidence>
<feature type="non-terminal residue" evidence="1">
    <location>
        <position position="1"/>
    </location>
</feature>
<dbReference type="EMBL" id="BPVZ01002619">
    <property type="protein sequence ID" value="GKV53988.1"/>
    <property type="molecule type" value="Genomic_DNA"/>
</dbReference>
<dbReference type="AlphaFoldDB" id="A0AAV5MX46"/>
<dbReference type="EMBL" id="BPVZ01002736">
    <property type="protein sequence ID" value="GKV54009.1"/>
    <property type="molecule type" value="Genomic_DNA"/>
</dbReference>
<proteinExistence type="predicted"/>
<name>A0AAV5MX46_9ROSI</name>